<dbReference type="GO" id="GO:0016872">
    <property type="term" value="F:intramolecular lyase activity"/>
    <property type="evidence" value="ECO:0007669"/>
    <property type="project" value="InterPro"/>
</dbReference>
<feature type="transmembrane region" description="Helical" evidence="19">
    <location>
        <begin position="6"/>
        <end position="24"/>
    </location>
</feature>
<keyword evidence="10" id="KW-0808">Transferase</keyword>
<evidence type="ECO:0000313" key="20">
    <source>
        <dbReference type="EMBL" id="KAG0650248.1"/>
    </source>
</evidence>
<dbReference type="InterPro" id="IPR017825">
    <property type="entry name" value="Lycopene_cyclase_dom"/>
</dbReference>
<keyword evidence="15" id="KW-0413">Isomerase</keyword>
<dbReference type="AlphaFoldDB" id="A0A9P7AY19"/>
<dbReference type="Pfam" id="PF00494">
    <property type="entry name" value="SQS_PSY"/>
    <property type="match status" value="1"/>
</dbReference>
<feature type="transmembrane region" description="Helical" evidence="19">
    <location>
        <begin position="172"/>
        <end position="193"/>
    </location>
</feature>
<dbReference type="GO" id="GO:0016020">
    <property type="term" value="C:membrane"/>
    <property type="evidence" value="ECO:0007669"/>
    <property type="project" value="UniProtKB-SubCell"/>
</dbReference>
<dbReference type="InterPro" id="IPR002060">
    <property type="entry name" value="Squ/phyt_synthse"/>
</dbReference>
<evidence type="ECO:0000256" key="1">
    <source>
        <dbReference type="ARBA" id="ARBA00001805"/>
    </source>
</evidence>
<dbReference type="EC" id="2.5.1.32" evidence="8"/>
<dbReference type="InterPro" id="IPR044843">
    <property type="entry name" value="Trans_IPPS_bact-type"/>
</dbReference>
<dbReference type="SUPFAM" id="SSF48576">
    <property type="entry name" value="Terpenoid synthases"/>
    <property type="match status" value="1"/>
</dbReference>
<protein>
    <recommendedName>
        <fullName evidence="9">Bifunctional lycopene cyclase/phytoene synthase</fullName>
        <ecNumber evidence="8">2.5.1.32</ecNumber>
        <ecNumber evidence="7">5.5.1.19</ecNumber>
    </recommendedName>
</protein>
<evidence type="ECO:0000256" key="11">
    <source>
        <dbReference type="ARBA" id="ARBA00022692"/>
    </source>
</evidence>
<dbReference type="PROSITE" id="PS01045">
    <property type="entry name" value="SQUALEN_PHYTOEN_SYN_2"/>
    <property type="match status" value="1"/>
</dbReference>
<name>A0A9P7AY19_9HELO</name>
<feature type="transmembrane region" description="Helical" evidence="19">
    <location>
        <begin position="123"/>
        <end position="142"/>
    </location>
</feature>
<evidence type="ECO:0000256" key="17">
    <source>
        <dbReference type="ARBA" id="ARBA00029313"/>
    </source>
</evidence>
<comment type="catalytic activity">
    <reaction evidence="17">
        <text>gamma-carotene = all-trans-beta-carotene</text>
        <dbReference type="Rhea" id="RHEA:32239"/>
        <dbReference type="ChEBI" id="CHEBI:17579"/>
        <dbReference type="ChEBI" id="CHEBI:27740"/>
        <dbReference type="EC" id="5.5.1.19"/>
    </reaction>
</comment>
<dbReference type="Proteomes" id="UP000785200">
    <property type="component" value="Unassembled WGS sequence"/>
</dbReference>
<dbReference type="GO" id="GO:0045436">
    <property type="term" value="F:lycopene beta cyclase activity"/>
    <property type="evidence" value="ECO:0007669"/>
    <property type="project" value="UniProtKB-ARBA"/>
</dbReference>
<feature type="transmembrane region" description="Helical" evidence="19">
    <location>
        <begin position="148"/>
        <end position="165"/>
    </location>
</feature>
<evidence type="ECO:0000256" key="18">
    <source>
        <dbReference type="ARBA" id="ARBA00029335"/>
    </source>
</evidence>
<dbReference type="EMBL" id="VNKQ01000006">
    <property type="protein sequence ID" value="KAG0650248.1"/>
    <property type="molecule type" value="Genomic_DNA"/>
</dbReference>
<evidence type="ECO:0000256" key="12">
    <source>
        <dbReference type="ARBA" id="ARBA00022746"/>
    </source>
</evidence>
<evidence type="ECO:0000256" key="14">
    <source>
        <dbReference type="ARBA" id="ARBA00023136"/>
    </source>
</evidence>
<keyword evidence="12" id="KW-0125">Carotenoid biosynthesis</keyword>
<reference evidence="20" key="1">
    <citation type="submission" date="2019-07" db="EMBL/GenBank/DDBJ databases">
        <title>Hyphodiscus hymeniophilus genome sequencing and assembly.</title>
        <authorList>
            <person name="Kramer G."/>
            <person name="Nodwell J."/>
        </authorList>
    </citation>
    <scope>NUCLEOTIDE SEQUENCE</scope>
    <source>
        <strain evidence="20">ATCC 34498</strain>
    </source>
</reference>
<evidence type="ECO:0000256" key="2">
    <source>
        <dbReference type="ARBA" id="ARBA00004141"/>
    </source>
</evidence>
<dbReference type="SFLD" id="SFLDG01018">
    <property type="entry name" value="Squalene/Phytoene_Synthase_Lik"/>
    <property type="match status" value="1"/>
</dbReference>
<sequence>MGFEYALVHLKYTIPPAIALTFIYRPFLNRIDVYKILFLISVAVVSTIPWDSYLIRRKIWTYPPRVVVGPLLFSIPLEEVFFFVIQTYNTSLIYLLMSKPVFNPSYLRPRKDHKSPIPYRVQRKLGAVVLVAAVMYGMILIWSGGEGTYLGLILAWAGPFALLLWSLSYQFLIGLPATSTIIPIALPTLYLWVVDTLALKRGTWTIESGTKLGLHLWEGLEIEEAIFFLATNTLIVFGLVAFDNALAVLTTFPNLFPKVPRLPSPILLIQALMTDTSMYDESRIVGLHDAVNRLQKKSRSFYLASSVFSGRLRTDLILLYSFCRVADDLVDNASTQDEARAWIARLTRYLDLVYASEEARIVSKHPDVHSYISGNFPETSQSALLQLPTHVLPYGPLYELLEGFKTDLEFHSDKSSTKLQVFPITSEYDLETYSARVAGTVAELCLELVFHHGPCTATTNQRDHLVRSGAHMGIALQYVNIARDITRDAAIGRVYLPTSWLKVEGMTPEDILDKPDGPETKNLRGKLLDKAFEKPNQHLHSFHMM</sequence>
<dbReference type="InterPro" id="IPR019845">
    <property type="entry name" value="Squalene/phytoene_synthase_CS"/>
</dbReference>
<evidence type="ECO:0000256" key="10">
    <source>
        <dbReference type="ARBA" id="ARBA00022679"/>
    </source>
</evidence>
<evidence type="ECO:0000256" key="6">
    <source>
        <dbReference type="ARBA" id="ARBA00008406"/>
    </source>
</evidence>
<dbReference type="InterPro" id="IPR008949">
    <property type="entry name" value="Isoprenoid_synthase_dom_sf"/>
</dbReference>
<dbReference type="OrthoDB" id="6600518at2759"/>
<dbReference type="PANTHER" id="PTHR31480">
    <property type="entry name" value="BIFUNCTIONAL LYCOPENE CYCLASE/PHYTOENE SYNTHASE"/>
    <property type="match status" value="1"/>
</dbReference>
<evidence type="ECO:0000256" key="9">
    <source>
        <dbReference type="ARBA" id="ARBA00018909"/>
    </source>
</evidence>
<evidence type="ECO:0000256" key="7">
    <source>
        <dbReference type="ARBA" id="ARBA00012242"/>
    </source>
</evidence>
<keyword evidence="11 19" id="KW-0812">Transmembrane</keyword>
<evidence type="ECO:0000256" key="19">
    <source>
        <dbReference type="SAM" id="Phobius"/>
    </source>
</evidence>
<keyword evidence="21" id="KW-1185">Reference proteome</keyword>
<feature type="transmembrane region" description="Helical" evidence="19">
    <location>
        <begin position="36"/>
        <end position="55"/>
    </location>
</feature>
<organism evidence="20 21">
    <name type="scientific">Hyphodiscus hymeniophilus</name>
    <dbReference type="NCBI Taxonomy" id="353542"/>
    <lineage>
        <taxon>Eukaryota</taxon>
        <taxon>Fungi</taxon>
        <taxon>Dikarya</taxon>
        <taxon>Ascomycota</taxon>
        <taxon>Pezizomycotina</taxon>
        <taxon>Leotiomycetes</taxon>
        <taxon>Helotiales</taxon>
        <taxon>Hyphodiscaceae</taxon>
        <taxon>Hyphodiscus</taxon>
    </lineage>
</organism>
<dbReference type="GO" id="GO:0004311">
    <property type="term" value="F:geranylgeranyl diphosphate synthase activity"/>
    <property type="evidence" value="ECO:0007669"/>
    <property type="project" value="InterPro"/>
</dbReference>
<feature type="transmembrane region" description="Helical" evidence="19">
    <location>
        <begin position="80"/>
        <end position="102"/>
    </location>
</feature>
<dbReference type="Gene3D" id="1.10.600.10">
    <property type="entry name" value="Farnesyl Diphosphate Synthase"/>
    <property type="match status" value="1"/>
</dbReference>
<dbReference type="SFLD" id="SFLDG01212">
    <property type="entry name" value="Phytoene_synthase_like"/>
    <property type="match status" value="1"/>
</dbReference>
<gene>
    <name evidence="20" type="ORF">D0Z07_3356</name>
</gene>
<evidence type="ECO:0000256" key="4">
    <source>
        <dbReference type="ARBA" id="ARBA00005172"/>
    </source>
</evidence>
<evidence type="ECO:0000256" key="16">
    <source>
        <dbReference type="ARBA" id="ARBA00023268"/>
    </source>
</evidence>
<comment type="similarity">
    <text evidence="5">In the N-terminal section; belongs to the lycopene beta-cyclase family.</text>
</comment>
<comment type="subcellular location">
    <subcellularLocation>
        <location evidence="2">Membrane</location>
        <topology evidence="2">Multi-pass membrane protein</topology>
    </subcellularLocation>
</comment>
<comment type="caution">
    <text evidence="20">The sequence shown here is derived from an EMBL/GenBank/DDBJ whole genome shotgun (WGS) entry which is preliminary data.</text>
</comment>
<dbReference type="EC" id="5.5.1.19" evidence="7"/>
<keyword evidence="14 19" id="KW-0472">Membrane</keyword>
<dbReference type="GO" id="GO:0016117">
    <property type="term" value="P:carotenoid biosynthetic process"/>
    <property type="evidence" value="ECO:0007669"/>
    <property type="project" value="UniProtKB-KW"/>
</dbReference>
<keyword evidence="13 19" id="KW-1133">Transmembrane helix</keyword>
<accession>A0A9P7AY19</accession>
<dbReference type="NCBIfam" id="TIGR03462">
    <property type="entry name" value="CarR_dom_SF"/>
    <property type="match status" value="2"/>
</dbReference>
<comment type="catalytic activity">
    <reaction evidence="18">
        <text>all-trans-lycopene = gamma-carotene</text>
        <dbReference type="Rhea" id="RHEA:32219"/>
        <dbReference type="ChEBI" id="CHEBI:15948"/>
        <dbReference type="ChEBI" id="CHEBI:27740"/>
        <dbReference type="EC" id="5.5.1.19"/>
    </reaction>
</comment>
<comment type="catalytic activity">
    <reaction evidence="1">
        <text>2 (2E,6E,10E)-geranylgeranyl diphosphate = 15-cis-phytoene + 2 diphosphate</text>
        <dbReference type="Rhea" id="RHEA:34475"/>
        <dbReference type="ChEBI" id="CHEBI:27787"/>
        <dbReference type="ChEBI" id="CHEBI:33019"/>
        <dbReference type="ChEBI" id="CHEBI:58756"/>
        <dbReference type="EC" id="2.5.1.32"/>
    </reaction>
</comment>
<evidence type="ECO:0000256" key="3">
    <source>
        <dbReference type="ARBA" id="ARBA00005089"/>
    </source>
</evidence>
<evidence type="ECO:0000256" key="13">
    <source>
        <dbReference type="ARBA" id="ARBA00022989"/>
    </source>
</evidence>
<evidence type="ECO:0000256" key="15">
    <source>
        <dbReference type="ARBA" id="ARBA00023235"/>
    </source>
</evidence>
<evidence type="ECO:0000313" key="21">
    <source>
        <dbReference type="Proteomes" id="UP000785200"/>
    </source>
</evidence>
<evidence type="ECO:0000256" key="8">
    <source>
        <dbReference type="ARBA" id="ARBA00012396"/>
    </source>
</evidence>
<comment type="similarity">
    <text evidence="6">In the C-terminal section; belongs to the phytoene/squalene synthase family.</text>
</comment>
<keyword evidence="16" id="KW-0511">Multifunctional enzyme</keyword>
<dbReference type="SFLD" id="SFLDS00005">
    <property type="entry name" value="Isoprenoid_Synthase_Type_I"/>
    <property type="match status" value="1"/>
</dbReference>
<comment type="pathway">
    <text evidence="4">Carotenoid biosynthesis; phytoene biosynthesis; all-trans-phytoene from geranylgeranyl diphosphate: step 1/1.</text>
</comment>
<evidence type="ECO:0000256" key="5">
    <source>
        <dbReference type="ARBA" id="ARBA00008247"/>
    </source>
</evidence>
<proteinExistence type="inferred from homology"/>
<comment type="pathway">
    <text evidence="3">Carotenoid biosynthesis; beta-carotene biosynthesis.</text>
</comment>